<feature type="region of interest" description="Disordered" evidence="1">
    <location>
        <begin position="96"/>
        <end position="136"/>
    </location>
</feature>
<comment type="caution">
    <text evidence="2">The sequence shown here is derived from an EMBL/GenBank/DDBJ whole genome shotgun (WGS) entry which is preliminary data.</text>
</comment>
<organism evidence="2 3">
    <name type="scientific">Streptomyces caledonius</name>
    <dbReference type="NCBI Taxonomy" id="3134107"/>
    <lineage>
        <taxon>Bacteria</taxon>
        <taxon>Bacillati</taxon>
        <taxon>Actinomycetota</taxon>
        <taxon>Actinomycetes</taxon>
        <taxon>Kitasatosporales</taxon>
        <taxon>Streptomycetaceae</taxon>
        <taxon>Streptomyces</taxon>
    </lineage>
</organism>
<evidence type="ECO:0000256" key="1">
    <source>
        <dbReference type="SAM" id="MobiDB-lite"/>
    </source>
</evidence>
<feature type="compositionally biased region" description="Low complexity" evidence="1">
    <location>
        <begin position="41"/>
        <end position="54"/>
    </location>
</feature>
<feature type="compositionally biased region" description="Basic and acidic residues" evidence="1">
    <location>
        <begin position="102"/>
        <end position="124"/>
    </location>
</feature>
<name>A0ABU8U7L4_9ACTN</name>
<gene>
    <name evidence="2" type="ORF">WKI68_25920</name>
</gene>
<evidence type="ECO:0000313" key="2">
    <source>
        <dbReference type="EMBL" id="MEJ8643879.1"/>
    </source>
</evidence>
<proteinExistence type="predicted"/>
<feature type="region of interest" description="Disordered" evidence="1">
    <location>
        <begin position="29"/>
        <end position="68"/>
    </location>
</feature>
<protein>
    <submittedName>
        <fullName evidence="2">Uncharacterized protein</fullName>
    </submittedName>
</protein>
<sequence length="149" mass="15101">MREHRQPEPPGRGDGVLLVAGGAEHLRGRADEVDADGGEPLGQLGVLGQGPVAGVDGGGPAPHGRRDDPADVVVRLGEALAVEVLAAVRAHGVQLLRIGPGGDRDRGPSERPEGLDGPGRDRTAVGDQNSSHGLLSVSGECGYGVSGYE</sequence>
<accession>A0ABU8U7L4</accession>
<dbReference type="EMBL" id="JBBKAM010000002">
    <property type="protein sequence ID" value="MEJ8643879.1"/>
    <property type="molecule type" value="Genomic_DNA"/>
</dbReference>
<dbReference type="Proteomes" id="UP001382904">
    <property type="component" value="Unassembled WGS sequence"/>
</dbReference>
<reference evidence="2 3" key="1">
    <citation type="submission" date="2024-03" db="EMBL/GenBank/DDBJ databases">
        <title>Novel Streptomyces species of biotechnological and ecological value are a feature of Machair soil.</title>
        <authorList>
            <person name="Prole J.R."/>
            <person name="Goodfellow M."/>
            <person name="Allenby N."/>
            <person name="Ward A.C."/>
        </authorList>
    </citation>
    <scope>NUCLEOTIDE SEQUENCE [LARGE SCALE GENOMIC DNA]</scope>
    <source>
        <strain evidence="2 3">MS1.HAVA.3</strain>
    </source>
</reference>
<keyword evidence="3" id="KW-1185">Reference proteome</keyword>
<evidence type="ECO:0000313" key="3">
    <source>
        <dbReference type="Proteomes" id="UP001382904"/>
    </source>
</evidence>